<accession>A0A9R1WUB0</accession>
<dbReference type="EMBL" id="NBSK02000009">
    <property type="protein sequence ID" value="KAJ0187774.1"/>
    <property type="molecule type" value="Genomic_DNA"/>
</dbReference>
<feature type="compositionally biased region" description="Polar residues" evidence="1">
    <location>
        <begin position="168"/>
        <end position="180"/>
    </location>
</feature>
<keyword evidence="3" id="KW-1185">Reference proteome</keyword>
<sequence>MTKKAAGESSEPPRSPIHSMASLEAVNTPTVPSTGDVPPSSEVALSSGGLPPPLGVAPSSGSPSPPFEAVLSPGGPPPSLVATQISGDPLLYPATTLPPEGPSPFIATIMQSILTQNQAPPFTPTHTTTLPPFPNNGDCHLIIGCKQSNCRGVPLGNVAGIAIPETHGQATSDKGGTKRTSGMIPAPGKRQSVETGIPKCHDSFHRKTKPSSYPPPRPSGGGRFMGRDRRLSGHFRPFVKDERRGRRAEIYAVNEKLAVKGTKTRYCEYHKSRTHDTVSCAVLKREIEEKQLKGNVIEIAKSLRAKFDTKNPKDATRKTKRRLEILTIHHKKGRAKRMESTWSIKEAM</sequence>
<reference evidence="2 3" key="1">
    <citation type="journal article" date="2017" name="Nat. Commun.">
        <title>Genome assembly with in vitro proximity ligation data and whole-genome triplication in lettuce.</title>
        <authorList>
            <person name="Reyes-Chin-Wo S."/>
            <person name="Wang Z."/>
            <person name="Yang X."/>
            <person name="Kozik A."/>
            <person name="Arikit S."/>
            <person name="Song C."/>
            <person name="Xia L."/>
            <person name="Froenicke L."/>
            <person name="Lavelle D.O."/>
            <person name="Truco M.J."/>
            <person name="Xia R."/>
            <person name="Zhu S."/>
            <person name="Xu C."/>
            <person name="Xu H."/>
            <person name="Xu X."/>
            <person name="Cox K."/>
            <person name="Korf I."/>
            <person name="Meyers B.C."/>
            <person name="Michelmore R.W."/>
        </authorList>
    </citation>
    <scope>NUCLEOTIDE SEQUENCE [LARGE SCALE GENOMIC DNA]</scope>
    <source>
        <strain evidence="3">cv. Salinas</strain>
        <tissue evidence="2">Seedlings</tissue>
    </source>
</reference>
<feature type="region of interest" description="Disordered" evidence="1">
    <location>
        <begin position="1"/>
        <end position="78"/>
    </location>
</feature>
<gene>
    <name evidence="2" type="ORF">LSAT_V11C900455400</name>
</gene>
<dbReference type="Proteomes" id="UP000235145">
    <property type="component" value="Unassembled WGS sequence"/>
</dbReference>
<organism evidence="2 3">
    <name type="scientific">Lactuca sativa</name>
    <name type="common">Garden lettuce</name>
    <dbReference type="NCBI Taxonomy" id="4236"/>
    <lineage>
        <taxon>Eukaryota</taxon>
        <taxon>Viridiplantae</taxon>
        <taxon>Streptophyta</taxon>
        <taxon>Embryophyta</taxon>
        <taxon>Tracheophyta</taxon>
        <taxon>Spermatophyta</taxon>
        <taxon>Magnoliopsida</taxon>
        <taxon>eudicotyledons</taxon>
        <taxon>Gunneridae</taxon>
        <taxon>Pentapetalae</taxon>
        <taxon>asterids</taxon>
        <taxon>campanulids</taxon>
        <taxon>Asterales</taxon>
        <taxon>Asteraceae</taxon>
        <taxon>Cichorioideae</taxon>
        <taxon>Cichorieae</taxon>
        <taxon>Lactucinae</taxon>
        <taxon>Lactuca</taxon>
    </lineage>
</organism>
<evidence type="ECO:0000313" key="2">
    <source>
        <dbReference type="EMBL" id="KAJ0187774.1"/>
    </source>
</evidence>
<protein>
    <submittedName>
        <fullName evidence="2">Uncharacterized protein</fullName>
    </submittedName>
</protein>
<comment type="caution">
    <text evidence="2">The sequence shown here is derived from an EMBL/GenBank/DDBJ whole genome shotgun (WGS) entry which is preliminary data.</text>
</comment>
<proteinExistence type="predicted"/>
<name>A0A9R1WUB0_LACSA</name>
<evidence type="ECO:0000313" key="3">
    <source>
        <dbReference type="Proteomes" id="UP000235145"/>
    </source>
</evidence>
<dbReference type="AlphaFoldDB" id="A0A9R1WUB0"/>
<evidence type="ECO:0000256" key="1">
    <source>
        <dbReference type="SAM" id="MobiDB-lite"/>
    </source>
</evidence>
<feature type="region of interest" description="Disordered" evidence="1">
    <location>
        <begin position="167"/>
        <end position="229"/>
    </location>
</feature>